<name>A0ABN6E994_9FIRM</name>
<dbReference type="NCBIfam" id="TIGR00151">
    <property type="entry name" value="ispF"/>
    <property type="match status" value="1"/>
</dbReference>
<comment type="caution">
    <text evidence="7">Lacks conserved residue(s) required for the propagation of feature annotation.</text>
</comment>
<feature type="binding site" evidence="7">
    <location>
        <position position="140"/>
    </location>
    <ligand>
        <name>4-CDP-2-C-methyl-D-erythritol 2-phosphate</name>
        <dbReference type="ChEBI" id="CHEBI:57919"/>
    </ligand>
</feature>
<feature type="site" description="Transition state stabilizer" evidence="7">
    <location>
        <position position="134"/>
    </location>
</feature>
<evidence type="ECO:0000256" key="5">
    <source>
        <dbReference type="ARBA" id="ARBA00023229"/>
    </source>
</evidence>
<feature type="binding site" evidence="7">
    <location>
        <position position="43"/>
    </location>
    <ligand>
        <name>a divalent metal cation</name>
        <dbReference type="ChEBI" id="CHEBI:60240"/>
    </ligand>
</feature>
<comment type="subunit">
    <text evidence="7">Homotrimer.</text>
</comment>
<proteinExistence type="inferred from homology"/>
<feature type="site" description="Transition state stabilizer" evidence="7">
    <location>
        <position position="35"/>
    </location>
</feature>
<feature type="domain" description="2-C-methyl-D-erythritol 2,4-cyclodiphosphate synthase" evidence="9">
    <location>
        <begin position="2"/>
        <end position="155"/>
    </location>
</feature>
<feature type="binding site" evidence="7">
    <location>
        <begin position="35"/>
        <end position="36"/>
    </location>
    <ligand>
        <name>4-CDP-2-C-methyl-D-erythritol 2-phosphate</name>
        <dbReference type="ChEBI" id="CHEBI:57919"/>
    </ligand>
</feature>
<comment type="cofactor">
    <cofactor evidence="7">
        <name>a divalent metal cation</name>
        <dbReference type="ChEBI" id="CHEBI:60240"/>
    </cofactor>
    <text evidence="7">Binds 1 divalent metal cation per subunit.</text>
</comment>
<keyword evidence="6 7" id="KW-0456">Lyase</keyword>
<feature type="binding site" evidence="7">
    <location>
        <position position="11"/>
    </location>
    <ligand>
        <name>a divalent metal cation</name>
        <dbReference type="ChEBI" id="CHEBI:60240"/>
    </ligand>
</feature>
<dbReference type="PANTHER" id="PTHR43181:SF1">
    <property type="entry name" value="2-C-METHYL-D-ERYTHRITOL 2,4-CYCLODIPHOSPHATE SYNTHASE, CHLOROPLASTIC"/>
    <property type="match status" value="1"/>
</dbReference>
<evidence type="ECO:0000256" key="8">
    <source>
        <dbReference type="RuleBase" id="RU004395"/>
    </source>
</evidence>
<dbReference type="InterPro" id="IPR020555">
    <property type="entry name" value="MECDP_synthase_CS"/>
</dbReference>
<gene>
    <name evidence="7 10" type="primary">ispF</name>
    <name evidence="10" type="ORF">CaldiYA01_13680</name>
</gene>
<dbReference type="PANTHER" id="PTHR43181">
    <property type="entry name" value="2-C-METHYL-D-ERYTHRITOL 2,4-CYCLODIPHOSPHATE SYNTHASE, CHLOROPLASTIC"/>
    <property type="match status" value="1"/>
</dbReference>
<reference evidence="10 11" key="1">
    <citation type="submission" date="2021-02" db="EMBL/GenBank/DDBJ databases">
        <title>Nitrogen-fixing ability and nitrogen fixation related genes of thermophilic fermentative bacteria in the genus Caldicellulosiruptor.</title>
        <authorList>
            <person name="Chen Y."/>
            <person name="Nishihara A."/>
            <person name="Haruta S."/>
        </authorList>
    </citation>
    <scope>NUCLEOTIDE SEQUENCE [LARGE SCALE GENOMIC DNA]</scope>
    <source>
        <strain evidence="10 11">YA01</strain>
    </source>
</reference>
<feature type="binding site" evidence="7">
    <location>
        <position position="143"/>
    </location>
    <ligand>
        <name>4-CDP-2-C-methyl-D-erythritol 2-phosphate</name>
        <dbReference type="ChEBI" id="CHEBI:57919"/>
    </ligand>
</feature>
<evidence type="ECO:0000256" key="3">
    <source>
        <dbReference type="ARBA" id="ARBA00012579"/>
    </source>
</evidence>
<dbReference type="InterPro" id="IPR036571">
    <property type="entry name" value="MECDP_synthase_sf"/>
</dbReference>
<comment type="pathway">
    <text evidence="2 7">Isoprenoid biosynthesis; isopentenyl diphosphate biosynthesis via DXP pathway; isopentenyl diphosphate from 1-deoxy-D-xylulose 5-phosphate: step 4/6.</text>
</comment>
<feature type="binding site" evidence="7">
    <location>
        <position position="9"/>
    </location>
    <ligand>
        <name>a divalent metal cation</name>
        <dbReference type="ChEBI" id="CHEBI:60240"/>
    </ligand>
</feature>
<evidence type="ECO:0000313" key="10">
    <source>
        <dbReference type="EMBL" id="BCS81408.1"/>
    </source>
</evidence>
<dbReference type="SUPFAM" id="SSF69765">
    <property type="entry name" value="IpsF-like"/>
    <property type="match status" value="1"/>
</dbReference>
<evidence type="ECO:0000256" key="7">
    <source>
        <dbReference type="HAMAP-Rule" id="MF_00107"/>
    </source>
</evidence>
<comment type="catalytic activity">
    <reaction evidence="1 7 8">
        <text>4-CDP-2-C-methyl-D-erythritol 2-phosphate = 2-C-methyl-D-erythritol 2,4-cyclic diphosphate + CMP</text>
        <dbReference type="Rhea" id="RHEA:23864"/>
        <dbReference type="ChEBI" id="CHEBI:57919"/>
        <dbReference type="ChEBI" id="CHEBI:58483"/>
        <dbReference type="ChEBI" id="CHEBI:60377"/>
        <dbReference type="EC" id="4.6.1.12"/>
    </reaction>
</comment>
<evidence type="ECO:0000313" key="11">
    <source>
        <dbReference type="Proteomes" id="UP000663623"/>
    </source>
</evidence>
<dbReference type="PROSITE" id="PS01350">
    <property type="entry name" value="ISPF"/>
    <property type="match status" value="1"/>
</dbReference>
<dbReference type="Proteomes" id="UP000663623">
    <property type="component" value="Chromosome"/>
</dbReference>
<accession>A0ABN6E994</accession>
<dbReference type="EMBL" id="AP024480">
    <property type="protein sequence ID" value="BCS81408.1"/>
    <property type="molecule type" value="Genomic_DNA"/>
</dbReference>
<evidence type="ECO:0000256" key="4">
    <source>
        <dbReference type="ARBA" id="ARBA00022723"/>
    </source>
</evidence>
<feature type="binding site" evidence="7">
    <location>
        <begin position="57"/>
        <end position="59"/>
    </location>
    <ligand>
        <name>4-CDP-2-C-methyl-D-erythritol 2-phosphate</name>
        <dbReference type="ChEBI" id="CHEBI:57919"/>
    </ligand>
</feature>
<organism evidence="10 11">
    <name type="scientific">Caldicellulosiruptor diazotrophicus</name>
    <dbReference type="NCBI Taxonomy" id="2806205"/>
    <lineage>
        <taxon>Bacteria</taxon>
        <taxon>Bacillati</taxon>
        <taxon>Bacillota</taxon>
        <taxon>Bacillota incertae sedis</taxon>
        <taxon>Caldicellulosiruptorales</taxon>
        <taxon>Caldicellulosiruptoraceae</taxon>
        <taxon>Caldicellulosiruptor</taxon>
    </lineage>
</organism>
<dbReference type="Pfam" id="PF02542">
    <property type="entry name" value="YgbB"/>
    <property type="match status" value="1"/>
</dbReference>
<evidence type="ECO:0000256" key="6">
    <source>
        <dbReference type="ARBA" id="ARBA00023239"/>
    </source>
</evidence>
<dbReference type="EC" id="4.6.1.12" evidence="3 7"/>
<keyword evidence="11" id="KW-1185">Reference proteome</keyword>
<feature type="binding site" evidence="7">
    <location>
        <begin position="9"/>
        <end position="11"/>
    </location>
    <ligand>
        <name>4-CDP-2-C-methyl-D-erythritol 2-phosphate</name>
        <dbReference type="ChEBI" id="CHEBI:57919"/>
    </ligand>
</feature>
<feature type="binding site" evidence="7">
    <location>
        <begin position="62"/>
        <end position="66"/>
    </location>
    <ligand>
        <name>4-CDP-2-C-methyl-D-erythritol 2-phosphate</name>
        <dbReference type="ChEBI" id="CHEBI:57919"/>
    </ligand>
</feature>
<sequence>MFKVGIGYDVHRFVEGRKLILGGVEIPFEKGLLGHSDADVLVHAIIDAILGAMGENDIGRLFPDTNPKYKDISSLVLLKEVARLLEEKNMKIVNIDSTVVSQRPKISPYTNEMKNKIADCLKIESTQVNIKGKTTEGLGFEGREEGISAYAVVLICE</sequence>
<dbReference type="Gene3D" id="3.30.1330.50">
    <property type="entry name" value="2-C-methyl-D-erythritol 2,4-cyclodiphosphate synthase"/>
    <property type="match status" value="1"/>
</dbReference>
<keyword evidence="5 7" id="KW-0414">Isoprene biosynthesis</keyword>
<dbReference type="CDD" id="cd00554">
    <property type="entry name" value="MECDP_synthase"/>
    <property type="match status" value="1"/>
</dbReference>
<evidence type="ECO:0000259" key="9">
    <source>
        <dbReference type="Pfam" id="PF02542"/>
    </source>
</evidence>
<evidence type="ECO:0000256" key="2">
    <source>
        <dbReference type="ARBA" id="ARBA00004709"/>
    </source>
</evidence>
<dbReference type="HAMAP" id="MF_00107">
    <property type="entry name" value="IspF"/>
    <property type="match status" value="1"/>
</dbReference>
<comment type="similarity">
    <text evidence="7 8">Belongs to the IspF family.</text>
</comment>
<comment type="function">
    <text evidence="7">Involved in the biosynthesis of isopentenyl diphosphate (IPP) and dimethylallyl diphosphate (DMAPP), two major building blocks of isoprenoid compounds. Catalyzes the conversion of 4-diphosphocytidyl-2-C-methyl-D-erythritol 2-phosphate (CDP-ME2P) to 2-C-methyl-D-erythritol 2,4-cyclodiphosphate (ME-CPP) with a corresponding release of cytidine 5-monophosphate (CMP).</text>
</comment>
<dbReference type="RefSeq" id="WP_207178159.1">
    <property type="nucleotide sequence ID" value="NZ_AP024480.1"/>
</dbReference>
<protein>
    <recommendedName>
        <fullName evidence="3 7">2-C-methyl-D-erythritol 2,4-cyclodiphosphate synthase</fullName>
        <shortName evidence="7">MECDP-synthase</shortName>
        <shortName evidence="7">MECPP-synthase</shortName>
        <shortName evidence="7">MECPS</shortName>
        <ecNumber evidence="3 7">4.6.1.12</ecNumber>
    </recommendedName>
</protein>
<evidence type="ECO:0000256" key="1">
    <source>
        <dbReference type="ARBA" id="ARBA00000200"/>
    </source>
</evidence>
<keyword evidence="4 7" id="KW-0479">Metal-binding</keyword>
<dbReference type="InterPro" id="IPR003526">
    <property type="entry name" value="MECDP_synthase"/>
</dbReference>